<reference evidence="1" key="1">
    <citation type="submission" date="2021-04" db="EMBL/GenBank/DDBJ databases">
        <title>Draft Genome Sequence of Pandoravirus japonicus, Isolated from the Sabaishi River of Niigata, Japan.</title>
        <authorList>
            <person name="Hosokawa N."/>
            <person name="Takahashi H."/>
            <person name="Aoki K."/>
            <person name="Takemura M."/>
        </authorList>
    </citation>
    <scope>NUCLEOTIDE SEQUENCE</scope>
</reference>
<dbReference type="Proteomes" id="UP001253637">
    <property type="component" value="Segment"/>
</dbReference>
<sequence length="74" mass="8410">MPANAQSILGRLHFKRAGQIAPHLSSNLRPLFSRSCINRSWVMRRCRRQFSSRSCLQSGPHPRCYCARIVLGNG</sequence>
<evidence type="ECO:0000313" key="2">
    <source>
        <dbReference type="Proteomes" id="UP001253637"/>
    </source>
</evidence>
<protein>
    <submittedName>
        <fullName evidence="1">Uncharacterized protein</fullName>
    </submittedName>
</protein>
<organism evidence="1 2">
    <name type="scientific">Pandoravirus japonicus</name>
    <dbReference type="NCBI Taxonomy" id="2823154"/>
    <lineage>
        <taxon>Viruses</taxon>
        <taxon>Pandoravirus</taxon>
    </lineage>
</organism>
<proteinExistence type="predicted"/>
<dbReference type="EMBL" id="LC625835">
    <property type="protein sequence ID" value="BCU03118.1"/>
    <property type="molecule type" value="Genomic_DNA"/>
</dbReference>
<evidence type="ECO:0000313" key="1">
    <source>
        <dbReference type="EMBL" id="BCU03118.1"/>
    </source>
</evidence>
<accession>A0A811BMT1</accession>
<name>A0A811BMT1_9VIRU</name>